<proteinExistence type="predicted"/>
<protein>
    <submittedName>
        <fullName evidence="1">Uncharacterized protein</fullName>
    </submittedName>
</protein>
<comment type="caution">
    <text evidence="1">The sequence shown here is derived from an EMBL/GenBank/DDBJ whole genome shotgun (WGS) entry which is preliminary data.</text>
</comment>
<reference evidence="1 2" key="1">
    <citation type="journal article" date="2024" name="G3 (Bethesda)">
        <title>Genome assembly of Hibiscus sabdariffa L. provides insights into metabolisms of medicinal natural products.</title>
        <authorList>
            <person name="Kim T."/>
        </authorList>
    </citation>
    <scope>NUCLEOTIDE SEQUENCE [LARGE SCALE GENOMIC DNA]</scope>
    <source>
        <strain evidence="1">TK-2024</strain>
        <tissue evidence="1">Old leaves</tissue>
    </source>
</reference>
<dbReference type="Proteomes" id="UP001396334">
    <property type="component" value="Unassembled WGS sequence"/>
</dbReference>
<evidence type="ECO:0000313" key="1">
    <source>
        <dbReference type="EMBL" id="KAK8989793.1"/>
    </source>
</evidence>
<gene>
    <name evidence="1" type="ORF">V6N11_064209</name>
</gene>
<keyword evidence="2" id="KW-1185">Reference proteome</keyword>
<organism evidence="1 2">
    <name type="scientific">Hibiscus sabdariffa</name>
    <name type="common">roselle</name>
    <dbReference type="NCBI Taxonomy" id="183260"/>
    <lineage>
        <taxon>Eukaryota</taxon>
        <taxon>Viridiplantae</taxon>
        <taxon>Streptophyta</taxon>
        <taxon>Embryophyta</taxon>
        <taxon>Tracheophyta</taxon>
        <taxon>Spermatophyta</taxon>
        <taxon>Magnoliopsida</taxon>
        <taxon>eudicotyledons</taxon>
        <taxon>Gunneridae</taxon>
        <taxon>Pentapetalae</taxon>
        <taxon>rosids</taxon>
        <taxon>malvids</taxon>
        <taxon>Malvales</taxon>
        <taxon>Malvaceae</taxon>
        <taxon>Malvoideae</taxon>
        <taxon>Hibiscus</taxon>
    </lineage>
</organism>
<dbReference type="EMBL" id="JBBPBN010000056">
    <property type="protein sequence ID" value="KAK8989793.1"/>
    <property type="molecule type" value="Genomic_DNA"/>
</dbReference>
<sequence>MTVTLTLCHATKPTVGTEETLLQKNATMTVVEDSVNTKLMDAYASSVTPVILTTDGEVVDEGEASAAVVTVASTSVTKGGDIAALEAL</sequence>
<name>A0ABR2PNA3_9ROSI</name>
<evidence type="ECO:0000313" key="2">
    <source>
        <dbReference type="Proteomes" id="UP001396334"/>
    </source>
</evidence>
<accession>A0ABR2PNA3</accession>